<dbReference type="Pfam" id="PF00383">
    <property type="entry name" value="dCMP_cyt_deam_1"/>
    <property type="match status" value="1"/>
</dbReference>
<evidence type="ECO:0000256" key="8">
    <source>
        <dbReference type="HAMAP-Rule" id="MF_00972"/>
    </source>
</evidence>
<feature type="active site" description="Proton donor" evidence="8">
    <location>
        <position position="58"/>
    </location>
</feature>
<dbReference type="Proteomes" id="UP000018458">
    <property type="component" value="Unassembled WGS sequence"/>
</dbReference>
<keyword evidence="11" id="KW-1185">Reference proteome</keyword>
<evidence type="ECO:0000256" key="3">
    <source>
        <dbReference type="ARBA" id="ARBA00022694"/>
    </source>
</evidence>
<dbReference type="GO" id="GO:0002100">
    <property type="term" value="P:tRNA wobble adenosine to inosine editing"/>
    <property type="evidence" value="ECO:0007669"/>
    <property type="project" value="UniProtKB-UniRule"/>
</dbReference>
<dbReference type="InterPro" id="IPR002125">
    <property type="entry name" value="CMP_dCMP_dom"/>
</dbReference>
<keyword evidence="4 8" id="KW-0479">Metal-binding</keyword>
<evidence type="ECO:0000259" key="9">
    <source>
        <dbReference type="PROSITE" id="PS51747"/>
    </source>
</evidence>
<dbReference type="HOGENOM" id="CLU_025810_3_0_6"/>
<accession>E8LJF8</accession>
<keyword evidence="6 8" id="KW-0862">Zinc</keyword>
<dbReference type="PROSITE" id="PS00903">
    <property type="entry name" value="CYT_DCMP_DEAMINASES_1"/>
    <property type="match status" value="1"/>
</dbReference>
<dbReference type="InterPro" id="IPR016192">
    <property type="entry name" value="APOBEC/CMP_deaminase_Zn-bd"/>
</dbReference>
<comment type="function">
    <text evidence="8">Catalyzes the deamination of adenosine to inosine at the wobble position 34 of tRNA(Arg2).</text>
</comment>
<comment type="catalytic activity">
    <reaction evidence="7 8">
        <text>adenosine(34) in tRNA + H2O + H(+) = inosine(34) in tRNA + NH4(+)</text>
        <dbReference type="Rhea" id="RHEA:43168"/>
        <dbReference type="Rhea" id="RHEA-COMP:10373"/>
        <dbReference type="Rhea" id="RHEA-COMP:10374"/>
        <dbReference type="ChEBI" id="CHEBI:15377"/>
        <dbReference type="ChEBI" id="CHEBI:15378"/>
        <dbReference type="ChEBI" id="CHEBI:28938"/>
        <dbReference type="ChEBI" id="CHEBI:74411"/>
        <dbReference type="ChEBI" id="CHEBI:82852"/>
        <dbReference type="EC" id="3.5.4.33"/>
    </reaction>
</comment>
<dbReference type="SUPFAM" id="SSF53927">
    <property type="entry name" value="Cytidine deaminase-like"/>
    <property type="match status" value="1"/>
</dbReference>
<comment type="similarity">
    <text evidence="1">Belongs to the cytidine and deoxycytidylate deaminase family. ADAT2 subfamily.</text>
</comment>
<feature type="binding site" evidence="8">
    <location>
        <position position="86"/>
    </location>
    <ligand>
        <name>Zn(2+)</name>
        <dbReference type="ChEBI" id="CHEBI:29105"/>
        <note>catalytic</note>
    </ligand>
</feature>
<dbReference type="FunFam" id="3.40.140.10:FF:000005">
    <property type="entry name" value="tRNA-specific adenosine deaminase"/>
    <property type="match status" value="1"/>
</dbReference>
<evidence type="ECO:0000256" key="7">
    <source>
        <dbReference type="ARBA" id="ARBA00048045"/>
    </source>
</evidence>
<dbReference type="EC" id="3.5.4.33" evidence="8"/>
<keyword evidence="3 8" id="KW-0819">tRNA processing</keyword>
<dbReference type="NCBIfam" id="NF008113">
    <property type="entry name" value="PRK10860.1"/>
    <property type="match status" value="1"/>
</dbReference>
<dbReference type="HAMAP" id="MF_00972">
    <property type="entry name" value="tRNA_aden_deaminase"/>
    <property type="match status" value="1"/>
</dbReference>
<comment type="caution">
    <text evidence="10">The sequence shown here is derived from an EMBL/GenBank/DDBJ whole genome shotgun (WGS) entry which is preliminary data.</text>
</comment>
<dbReference type="PANTHER" id="PTHR11079">
    <property type="entry name" value="CYTOSINE DEAMINASE FAMILY MEMBER"/>
    <property type="match status" value="1"/>
</dbReference>
<dbReference type="eggNOG" id="COG0590">
    <property type="taxonomic scope" value="Bacteria"/>
</dbReference>
<gene>
    <name evidence="8" type="primary">tadA</name>
    <name evidence="10" type="ORF">HMPREF9444_00835</name>
</gene>
<dbReference type="AlphaFoldDB" id="E8LJF8"/>
<sequence>MADVNDEYFMSLALSQARHAWDLGEIPVGAVIVNAAKEIVSVGCNRTIIDNDPCAHAEIVALRNAGKILDTYRLTDLTMYVTLEPCCMCSGALIHARLKRLVYGAKDPKTGACGSVFDILIDSRHNHKIDVEGGVLESSCSDLLKSFFKMRRSMQKEGRDWILERGMTRFWQKNR</sequence>
<dbReference type="GO" id="GO:0052717">
    <property type="term" value="F:tRNA-specific adenosine-34 deaminase activity"/>
    <property type="evidence" value="ECO:0007669"/>
    <property type="project" value="UniProtKB-UniRule"/>
</dbReference>
<dbReference type="GO" id="GO:0008270">
    <property type="term" value="F:zinc ion binding"/>
    <property type="evidence" value="ECO:0007669"/>
    <property type="project" value="UniProtKB-UniRule"/>
</dbReference>
<evidence type="ECO:0000256" key="5">
    <source>
        <dbReference type="ARBA" id="ARBA00022801"/>
    </source>
</evidence>
<evidence type="ECO:0000256" key="2">
    <source>
        <dbReference type="ARBA" id="ARBA00011738"/>
    </source>
</evidence>
<dbReference type="InterPro" id="IPR016193">
    <property type="entry name" value="Cytidine_deaminase-like"/>
</dbReference>
<dbReference type="InterPro" id="IPR028883">
    <property type="entry name" value="tRNA_aden_deaminase"/>
</dbReference>
<feature type="binding site" evidence="8">
    <location>
        <position position="56"/>
    </location>
    <ligand>
        <name>Zn(2+)</name>
        <dbReference type="ChEBI" id="CHEBI:29105"/>
        <note>catalytic</note>
    </ligand>
</feature>
<comment type="cofactor">
    <cofactor evidence="8">
        <name>Zn(2+)</name>
        <dbReference type="ChEBI" id="CHEBI:29105"/>
    </cofactor>
    <text evidence="8">Binds 1 zinc ion per subunit.</text>
</comment>
<name>E8LJF8_SUCHY</name>
<dbReference type="PROSITE" id="PS51747">
    <property type="entry name" value="CYT_DCMP_DEAMINASES_2"/>
    <property type="match status" value="1"/>
</dbReference>
<dbReference type="Gene3D" id="3.40.140.10">
    <property type="entry name" value="Cytidine Deaminase, domain 2"/>
    <property type="match status" value="1"/>
</dbReference>
<dbReference type="PANTHER" id="PTHR11079:SF202">
    <property type="entry name" value="TRNA-SPECIFIC ADENOSINE DEAMINASE"/>
    <property type="match status" value="1"/>
</dbReference>
<feature type="binding site" evidence="8">
    <location>
        <position position="89"/>
    </location>
    <ligand>
        <name>Zn(2+)</name>
        <dbReference type="ChEBI" id="CHEBI:29105"/>
        <note>catalytic</note>
    </ligand>
</feature>
<reference evidence="10 11" key="1">
    <citation type="submission" date="2011-01" db="EMBL/GenBank/DDBJ databases">
        <authorList>
            <person name="Weinstock G."/>
            <person name="Sodergren E."/>
            <person name="Clifton S."/>
            <person name="Fulton L."/>
            <person name="Fulton B."/>
            <person name="Courtney L."/>
            <person name="Fronick C."/>
            <person name="Harrison M."/>
            <person name="Strong C."/>
            <person name="Farmer C."/>
            <person name="Delahaunty K."/>
            <person name="Markovic C."/>
            <person name="Hall O."/>
            <person name="Minx P."/>
            <person name="Tomlinson C."/>
            <person name="Mitreva M."/>
            <person name="Hou S."/>
            <person name="Chen J."/>
            <person name="Wollam A."/>
            <person name="Pepin K.H."/>
            <person name="Johnson M."/>
            <person name="Bhonagiri V."/>
            <person name="Zhang X."/>
            <person name="Suruliraj S."/>
            <person name="Warren W."/>
            <person name="Chinwalla A."/>
            <person name="Mardis E.R."/>
            <person name="Wilson R.K."/>
        </authorList>
    </citation>
    <scope>NUCLEOTIDE SEQUENCE [LARGE SCALE GENOMIC DNA]</scope>
    <source>
        <strain evidence="11">DSM 22608 / JCM 16073 / KCTC 15190 / YIT 12066</strain>
    </source>
</reference>
<dbReference type="RefSeq" id="WP_009143046.1">
    <property type="nucleotide sequence ID" value="NZ_GL830977.1"/>
</dbReference>
<dbReference type="CDD" id="cd01285">
    <property type="entry name" value="nucleoside_deaminase"/>
    <property type="match status" value="1"/>
</dbReference>
<comment type="subunit">
    <text evidence="2 8">Homodimer.</text>
</comment>
<protein>
    <recommendedName>
        <fullName evidence="8">tRNA-specific adenosine deaminase</fullName>
        <ecNumber evidence="8">3.5.4.33</ecNumber>
    </recommendedName>
</protein>
<dbReference type="EMBL" id="AEVO01000040">
    <property type="protein sequence ID" value="EFY07350.1"/>
    <property type="molecule type" value="Genomic_DNA"/>
</dbReference>
<organism evidence="10 11">
    <name type="scientific">Succinatimonas hippei (strain DSM 22608 / JCM 16073 / KCTC 15190 / YIT 12066)</name>
    <dbReference type="NCBI Taxonomy" id="762983"/>
    <lineage>
        <taxon>Bacteria</taxon>
        <taxon>Pseudomonadati</taxon>
        <taxon>Pseudomonadota</taxon>
        <taxon>Gammaproteobacteria</taxon>
        <taxon>Aeromonadales</taxon>
        <taxon>Succinivibrionaceae</taxon>
        <taxon>Succinatimonas</taxon>
    </lineage>
</organism>
<dbReference type="STRING" id="762983.HMPREF9444_00835"/>
<keyword evidence="5 8" id="KW-0378">Hydrolase</keyword>
<evidence type="ECO:0000256" key="4">
    <source>
        <dbReference type="ARBA" id="ARBA00022723"/>
    </source>
</evidence>
<proteinExistence type="inferred from homology"/>
<evidence type="ECO:0000313" key="11">
    <source>
        <dbReference type="Proteomes" id="UP000018458"/>
    </source>
</evidence>
<evidence type="ECO:0000256" key="1">
    <source>
        <dbReference type="ARBA" id="ARBA00010669"/>
    </source>
</evidence>
<evidence type="ECO:0000313" key="10">
    <source>
        <dbReference type="EMBL" id="EFY07350.1"/>
    </source>
</evidence>
<evidence type="ECO:0000256" key="6">
    <source>
        <dbReference type="ARBA" id="ARBA00022833"/>
    </source>
</evidence>
<feature type="domain" description="CMP/dCMP-type deaminase" evidence="9">
    <location>
        <begin position="4"/>
        <end position="132"/>
    </location>
</feature>